<protein>
    <submittedName>
        <fullName evidence="2">Uncharacterized protein</fullName>
    </submittedName>
</protein>
<sequence>MGASQGGGGFPKGAVALLRAAASLTGAGFPKGGANGSRRGCERPLRGLNGAAGEGIPGSWTPPLDASLGGRPWTDTPGRTPPAGHPQPDPPSRKLPAGSP</sequence>
<comment type="caution">
    <text evidence="2">The sequence shown here is derived from an EMBL/GenBank/DDBJ whole genome shotgun (WGS) entry which is preliminary data.</text>
</comment>
<feature type="compositionally biased region" description="Pro residues" evidence="1">
    <location>
        <begin position="79"/>
        <end position="90"/>
    </location>
</feature>
<dbReference type="Proteomes" id="UP001500994">
    <property type="component" value="Unassembled WGS sequence"/>
</dbReference>
<evidence type="ECO:0000313" key="2">
    <source>
        <dbReference type="EMBL" id="GAA2687484.1"/>
    </source>
</evidence>
<evidence type="ECO:0000313" key="3">
    <source>
        <dbReference type="Proteomes" id="UP001500994"/>
    </source>
</evidence>
<accession>A0ABN3SW32</accession>
<feature type="region of interest" description="Disordered" evidence="1">
    <location>
        <begin position="26"/>
        <end position="100"/>
    </location>
</feature>
<proteinExistence type="predicted"/>
<reference evidence="2 3" key="1">
    <citation type="journal article" date="2019" name="Int. J. Syst. Evol. Microbiol.">
        <title>The Global Catalogue of Microorganisms (GCM) 10K type strain sequencing project: providing services to taxonomists for standard genome sequencing and annotation.</title>
        <authorList>
            <consortium name="The Broad Institute Genomics Platform"/>
            <consortium name="The Broad Institute Genome Sequencing Center for Infectious Disease"/>
            <person name="Wu L."/>
            <person name="Ma J."/>
        </authorList>
    </citation>
    <scope>NUCLEOTIDE SEQUENCE [LARGE SCALE GENOMIC DNA]</scope>
    <source>
        <strain evidence="2 3">JCM 16374</strain>
    </source>
</reference>
<dbReference type="EMBL" id="BAAARK010000041">
    <property type="protein sequence ID" value="GAA2687484.1"/>
    <property type="molecule type" value="Genomic_DNA"/>
</dbReference>
<organism evidence="2 3">
    <name type="scientific">Streptomyces lunalinharesii</name>
    <dbReference type="NCBI Taxonomy" id="333384"/>
    <lineage>
        <taxon>Bacteria</taxon>
        <taxon>Bacillati</taxon>
        <taxon>Actinomycetota</taxon>
        <taxon>Actinomycetes</taxon>
        <taxon>Kitasatosporales</taxon>
        <taxon>Streptomycetaceae</taxon>
        <taxon>Streptomyces</taxon>
    </lineage>
</organism>
<keyword evidence="3" id="KW-1185">Reference proteome</keyword>
<gene>
    <name evidence="2" type="ORF">GCM10009864_71600</name>
</gene>
<name>A0ABN3SW32_9ACTN</name>
<evidence type="ECO:0000256" key="1">
    <source>
        <dbReference type="SAM" id="MobiDB-lite"/>
    </source>
</evidence>